<proteinExistence type="predicted"/>
<evidence type="ECO:0000313" key="4">
    <source>
        <dbReference type="Proteomes" id="UP000054477"/>
    </source>
</evidence>
<keyword evidence="1" id="KW-0812">Transmembrane</keyword>
<dbReference type="STRING" id="1095629.A0A0C9WY83"/>
<evidence type="ECO:0000259" key="2">
    <source>
        <dbReference type="PROSITE" id="PS50011"/>
    </source>
</evidence>
<keyword evidence="1" id="KW-1133">Transmembrane helix</keyword>
<dbReference type="PANTHER" id="PTHR44167">
    <property type="entry name" value="OVARIAN-SPECIFIC SERINE/THREONINE-PROTEIN KINASE LOK-RELATED"/>
    <property type="match status" value="1"/>
</dbReference>
<evidence type="ECO:0000256" key="1">
    <source>
        <dbReference type="SAM" id="Phobius"/>
    </source>
</evidence>
<dbReference type="InterPro" id="IPR011009">
    <property type="entry name" value="Kinase-like_dom_sf"/>
</dbReference>
<protein>
    <recommendedName>
        <fullName evidence="2">Protein kinase domain-containing protein</fullName>
    </recommendedName>
</protein>
<reference evidence="4" key="2">
    <citation type="submission" date="2015-01" db="EMBL/GenBank/DDBJ databases">
        <title>Evolutionary Origins and Diversification of the Mycorrhizal Mutualists.</title>
        <authorList>
            <consortium name="DOE Joint Genome Institute"/>
            <consortium name="Mycorrhizal Genomics Consortium"/>
            <person name="Kohler A."/>
            <person name="Kuo A."/>
            <person name="Nagy L.G."/>
            <person name="Floudas D."/>
            <person name="Copeland A."/>
            <person name="Barry K.W."/>
            <person name="Cichocki N."/>
            <person name="Veneault-Fourrey C."/>
            <person name="LaButti K."/>
            <person name="Lindquist E.A."/>
            <person name="Lipzen A."/>
            <person name="Lundell T."/>
            <person name="Morin E."/>
            <person name="Murat C."/>
            <person name="Riley R."/>
            <person name="Ohm R."/>
            <person name="Sun H."/>
            <person name="Tunlid A."/>
            <person name="Henrissat B."/>
            <person name="Grigoriev I.V."/>
            <person name="Hibbett D.S."/>
            <person name="Martin F."/>
        </authorList>
    </citation>
    <scope>NUCLEOTIDE SEQUENCE [LARGE SCALE GENOMIC DNA]</scope>
    <source>
        <strain evidence="4">LaAM-08-1</strain>
    </source>
</reference>
<keyword evidence="1" id="KW-0472">Membrane</keyword>
<dbReference type="PROSITE" id="PS50011">
    <property type="entry name" value="PROTEIN_KINASE_DOM"/>
    <property type="match status" value="1"/>
</dbReference>
<accession>A0A0C9WY83</accession>
<feature type="transmembrane region" description="Helical" evidence="1">
    <location>
        <begin position="7"/>
        <end position="27"/>
    </location>
</feature>
<evidence type="ECO:0000313" key="3">
    <source>
        <dbReference type="EMBL" id="KIJ97775.1"/>
    </source>
</evidence>
<dbReference type="GO" id="GO:0044773">
    <property type="term" value="P:mitotic DNA damage checkpoint signaling"/>
    <property type="evidence" value="ECO:0007669"/>
    <property type="project" value="TreeGrafter"/>
</dbReference>
<dbReference type="PANTHER" id="PTHR44167:SF24">
    <property type="entry name" value="SERINE_THREONINE-PROTEIN KINASE CHK2"/>
    <property type="match status" value="1"/>
</dbReference>
<dbReference type="InterPro" id="IPR000719">
    <property type="entry name" value="Prot_kinase_dom"/>
</dbReference>
<dbReference type="GO" id="GO:0005634">
    <property type="term" value="C:nucleus"/>
    <property type="evidence" value="ECO:0007669"/>
    <property type="project" value="TreeGrafter"/>
</dbReference>
<dbReference type="GO" id="GO:0005524">
    <property type="term" value="F:ATP binding"/>
    <property type="evidence" value="ECO:0007669"/>
    <property type="project" value="InterPro"/>
</dbReference>
<dbReference type="AlphaFoldDB" id="A0A0C9WY83"/>
<keyword evidence="4" id="KW-1185">Reference proteome</keyword>
<gene>
    <name evidence="3" type="ORF">K443DRAFT_9653</name>
</gene>
<dbReference type="OrthoDB" id="2985259at2759"/>
<name>A0A0C9WY83_9AGAR</name>
<dbReference type="SMART" id="SM00220">
    <property type="entry name" value="S_TKc"/>
    <property type="match status" value="1"/>
</dbReference>
<dbReference type="Gene3D" id="1.10.510.10">
    <property type="entry name" value="Transferase(Phosphotransferase) domain 1"/>
    <property type="match status" value="1"/>
</dbReference>
<dbReference type="GO" id="GO:0004674">
    <property type="term" value="F:protein serine/threonine kinase activity"/>
    <property type="evidence" value="ECO:0007669"/>
    <property type="project" value="TreeGrafter"/>
</dbReference>
<sequence length="404" mass="45538">MSQSIILCRSTAAMLSIATVVSLYTLWARHSCGKGQRLRQKLPNSLNSWRMEEAEDELWDSLAVLLSRELGVTSWPRLRSQHRPPGDSYPSSGGFSYVTPVRKDGPGSVKWLGGYECTNTLSRIARTREGHDVIVRVIVVGREGHEHLKILRKFATGEHSLYSNNHALPMFSEFQLDDVVFGFFPKVGASMLDIYYFWARNSVGDIVYMLMQMLEALAFIHDLKIAHRDAFRDNFVVEWQPDTLATMKIAPSHPRVYLIDFEVAVMFPPECPADECISLGLPLGGSFTDSEKYTRPCPPEVENGKPYSPFKLDVWQVAMSFTEVRSTVPEVDEVLTSMIERDPVHRPSAKEALDKLGAIVHSMTPESLLIEPKLRPQSWAPGWGSSMWVDPLCEHSPTYHSGLL</sequence>
<dbReference type="HOGENOM" id="CLU_048917_0_0_1"/>
<feature type="domain" description="Protein kinase" evidence="2">
    <location>
        <begin position="84"/>
        <end position="364"/>
    </location>
</feature>
<reference evidence="3 4" key="1">
    <citation type="submission" date="2014-04" db="EMBL/GenBank/DDBJ databases">
        <authorList>
            <consortium name="DOE Joint Genome Institute"/>
            <person name="Kuo A."/>
            <person name="Kohler A."/>
            <person name="Nagy L.G."/>
            <person name="Floudas D."/>
            <person name="Copeland A."/>
            <person name="Barry K.W."/>
            <person name="Cichocki N."/>
            <person name="Veneault-Fourrey C."/>
            <person name="LaButti K."/>
            <person name="Lindquist E.A."/>
            <person name="Lipzen A."/>
            <person name="Lundell T."/>
            <person name="Morin E."/>
            <person name="Murat C."/>
            <person name="Sun H."/>
            <person name="Tunlid A."/>
            <person name="Henrissat B."/>
            <person name="Grigoriev I.V."/>
            <person name="Hibbett D.S."/>
            <person name="Martin F."/>
            <person name="Nordberg H.P."/>
            <person name="Cantor M.N."/>
            <person name="Hua S.X."/>
        </authorList>
    </citation>
    <scope>NUCLEOTIDE SEQUENCE [LARGE SCALE GENOMIC DNA]</scope>
    <source>
        <strain evidence="3 4">LaAM-08-1</strain>
    </source>
</reference>
<dbReference type="EMBL" id="KN838684">
    <property type="protein sequence ID" value="KIJ97775.1"/>
    <property type="molecule type" value="Genomic_DNA"/>
</dbReference>
<organism evidence="3 4">
    <name type="scientific">Laccaria amethystina LaAM-08-1</name>
    <dbReference type="NCBI Taxonomy" id="1095629"/>
    <lineage>
        <taxon>Eukaryota</taxon>
        <taxon>Fungi</taxon>
        <taxon>Dikarya</taxon>
        <taxon>Basidiomycota</taxon>
        <taxon>Agaricomycotina</taxon>
        <taxon>Agaricomycetes</taxon>
        <taxon>Agaricomycetidae</taxon>
        <taxon>Agaricales</taxon>
        <taxon>Agaricineae</taxon>
        <taxon>Hydnangiaceae</taxon>
        <taxon>Laccaria</taxon>
    </lineage>
</organism>
<dbReference type="SUPFAM" id="SSF56112">
    <property type="entry name" value="Protein kinase-like (PK-like)"/>
    <property type="match status" value="1"/>
</dbReference>
<dbReference type="Proteomes" id="UP000054477">
    <property type="component" value="Unassembled WGS sequence"/>
</dbReference>